<dbReference type="eggNOG" id="arCOG08865">
    <property type="taxonomic scope" value="Archaea"/>
</dbReference>
<dbReference type="RefSeq" id="WP_011839449.1">
    <property type="nucleotide sequence ID" value="NC_009033.1"/>
</dbReference>
<dbReference type="KEGG" id="smr:Smar_1163"/>
<organism evidence="1 2">
    <name type="scientific">Staphylothermus marinus (strain ATCC 43588 / DSM 3639 / JCM 9404 / F1)</name>
    <dbReference type="NCBI Taxonomy" id="399550"/>
    <lineage>
        <taxon>Archaea</taxon>
        <taxon>Thermoproteota</taxon>
        <taxon>Thermoprotei</taxon>
        <taxon>Desulfurococcales</taxon>
        <taxon>Desulfurococcaceae</taxon>
        <taxon>Staphylothermus</taxon>
    </lineage>
</organism>
<keyword evidence="2" id="KW-1185">Reference proteome</keyword>
<dbReference type="AlphaFoldDB" id="A3DNP8"/>
<sequence length="158" mass="18758">MKIISFHIRNLDSFLEKLKELGYSIEFGAHSVLLDHSELTSITVKKEDSIELILIVHYITPYYRAETMNISDEDEYLKELIKIKHSGEKWKIPVNPVIGVVMTDKKELIRMINEYKDDYPVKDADKLLDHYRSRNPKYKYIPRLLLARILDELSRYRS</sequence>
<protein>
    <submittedName>
        <fullName evidence="1">Uncharacterized protein</fullName>
    </submittedName>
</protein>
<accession>A3DNP8</accession>
<name>A3DNP8_STAMF</name>
<dbReference type="STRING" id="399550.Smar_1163"/>
<dbReference type="HOGENOM" id="CLU_1674071_0_0_2"/>
<evidence type="ECO:0000313" key="1">
    <source>
        <dbReference type="EMBL" id="ABN70258.1"/>
    </source>
</evidence>
<evidence type="ECO:0000313" key="2">
    <source>
        <dbReference type="Proteomes" id="UP000000254"/>
    </source>
</evidence>
<reference evidence="1 2" key="2">
    <citation type="journal article" date="2009" name="Stand. Genomic Sci.">
        <title>Complete genome sequence of Staphylothermus marinus Stetter and Fiala 1986 type strain F1.</title>
        <authorList>
            <person name="Anderson I.J."/>
            <person name="Sun H."/>
            <person name="Lapidus A."/>
            <person name="Copeland A."/>
            <person name="Glavina Del Rio T."/>
            <person name="Tice H."/>
            <person name="Dalin E."/>
            <person name="Lucas S."/>
            <person name="Barry K."/>
            <person name="Land M."/>
            <person name="Richardson P."/>
            <person name="Huber H."/>
            <person name="Kyrpides N.C."/>
        </authorList>
    </citation>
    <scope>NUCLEOTIDE SEQUENCE [LARGE SCALE GENOMIC DNA]</scope>
    <source>
        <strain evidence="2">ATCC 43588 / DSM 3639 / JCM 9404 / F1</strain>
    </source>
</reference>
<dbReference type="OrthoDB" id="18781at2157"/>
<gene>
    <name evidence="1" type="ordered locus">Smar_1163</name>
</gene>
<proteinExistence type="predicted"/>
<dbReference type="GeneID" id="4908045"/>
<dbReference type="EMBL" id="CP000575">
    <property type="protein sequence ID" value="ABN70258.1"/>
    <property type="molecule type" value="Genomic_DNA"/>
</dbReference>
<dbReference type="Proteomes" id="UP000000254">
    <property type="component" value="Chromosome"/>
</dbReference>
<reference evidence="2" key="1">
    <citation type="journal article" date="2009" name="BMC Genomics">
        <title>The complete genome sequence of Staphylothermus marinus reveals differences in sulfur metabolism among heterotrophic Crenarchaeota.</title>
        <authorList>
            <person name="Anderson I.J."/>
            <person name="Dharmarajan L."/>
            <person name="Rodriguez J."/>
            <person name="Hooper S."/>
            <person name="Porat I."/>
            <person name="Ulrich L.E."/>
            <person name="Elkins J.G."/>
            <person name="Mavromatis K."/>
            <person name="Sun H."/>
            <person name="Land M."/>
            <person name="Lapidus A."/>
            <person name="Lucas S."/>
            <person name="Barry K."/>
            <person name="Huber H."/>
            <person name="Zhulin I.B."/>
            <person name="Whitman W.B."/>
            <person name="Mukhopadhyay B."/>
            <person name="Woese C."/>
            <person name="Bristow J."/>
            <person name="Kyrpides N."/>
        </authorList>
    </citation>
    <scope>NUCLEOTIDE SEQUENCE [LARGE SCALE GENOMIC DNA]</scope>
    <source>
        <strain evidence="2">ATCC 43588 / DSM 3639 / JCM 9404 / F1</strain>
    </source>
</reference>